<reference evidence="2" key="1">
    <citation type="submission" date="2022-07" db="EMBL/GenBank/DDBJ databases">
        <title>Enhanced cultured diversity of the mouse gut microbiota enables custom-made synthetic communities.</title>
        <authorList>
            <person name="Afrizal A."/>
        </authorList>
    </citation>
    <scope>NUCLEOTIDE SEQUENCE</scope>
    <source>
        <strain evidence="2">DSM 28593</strain>
    </source>
</reference>
<evidence type="ECO:0000256" key="1">
    <source>
        <dbReference type="SAM" id="Phobius"/>
    </source>
</evidence>
<feature type="transmembrane region" description="Helical" evidence="1">
    <location>
        <begin position="62"/>
        <end position="80"/>
    </location>
</feature>
<accession>A0AAE3HK56</accession>
<name>A0AAE3HK56_9FIRM</name>
<keyword evidence="1" id="KW-1133">Transmembrane helix</keyword>
<evidence type="ECO:0000313" key="2">
    <source>
        <dbReference type="EMBL" id="MCR1900259.1"/>
    </source>
</evidence>
<feature type="transmembrane region" description="Helical" evidence="1">
    <location>
        <begin position="40"/>
        <end position="57"/>
    </location>
</feature>
<feature type="transmembrane region" description="Helical" evidence="1">
    <location>
        <begin position="226"/>
        <end position="245"/>
    </location>
</feature>
<proteinExistence type="predicted"/>
<feature type="transmembrane region" description="Helical" evidence="1">
    <location>
        <begin position="178"/>
        <end position="206"/>
    </location>
</feature>
<evidence type="ECO:0000313" key="3">
    <source>
        <dbReference type="Proteomes" id="UP001205748"/>
    </source>
</evidence>
<dbReference type="EMBL" id="JANKAS010000024">
    <property type="protein sequence ID" value="MCR1900259.1"/>
    <property type="molecule type" value="Genomic_DNA"/>
</dbReference>
<protein>
    <submittedName>
        <fullName evidence="2">DUF3307 domain-containing protein</fullName>
    </submittedName>
</protein>
<dbReference type="Pfam" id="PF11750">
    <property type="entry name" value="DUF3307"/>
    <property type="match status" value="1"/>
</dbReference>
<dbReference type="AlphaFoldDB" id="A0AAE3HK56"/>
<feature type="transmembrane region" description="Helical" evidence="1">
    <location>
        <begin position="138"/>
        <end position="158"/>
    </location>
</feature>
<gene>
    <name evidence="2" type="ORF">NSA47_14935</name>
</gene>
<feature type="transmembrane region" description="Helical" evidence="1">
    <location>
        <begin position="100"/>
        <end position="117"/>
    </location>
</feature>
<dbReference type="RefSeq" id="WP_257533448.1">
    <property type="nucleotide sequence ID" value="NZ_JANKAS010000024.1"/>
</dbReference>
<keyword evidence="1" id="KW-0472">Membrane</keyword>
<comment type="caution">
    <text evidence="2">The sequence shown here is derived from an EMBL/GenBank/DDBJ whole genome shotgun (WGS) entry which is preliminary data.</text>
</comment>
<keyword evidence="1" id="KW-0812">Transmembrane</keyword>
<keyword evidence="3" id="KW-1185">Reference proteome</keyword>
<sequence length="246" mass="27966">MAKIVLTLFLIGHVLGDFYLQSPKLAINKDESFKKLLKHSTIYLFSMMFVIIPVFSLKMLKWAFILSTAHFIVDVVKFFIKKKITIDDKLDALAYSLDQIIHILVIIFTTMTIYLLSEPINYIYCIQYILNRLPADAVSILSRILIILIIIQPFSITIKKVLYRYKPTTSKEEGHSNAGALIGILERCIILLLLSAGQYSAIGFVLTAKSIARYNKIADDPKFSEYYLLGTLLSALLVIVAYLLIF</sequence>
<dbReference type="InterPro" id="IPR021737">
    <property type="entry name" value="Phage_phiKZ_Orf197"/>
</dbReference>
<dbReference type="Proteomes" id="UP001205748">
    <property type="component" value="Unassembled WGS sequence"/>
</dbReference>
<organism evidence="2 3">
    <name type="scientific">Irregularibacter muris</name>
    <dbReference type="NCBI Taxonomy" id="1796619"/>
    <lineage>
        <taxon>Bacteria</taxon>
        <taxon>Bacillati</taxon>
        <taxon>Bacillota</taxon>
        <taxon>Clostridia</taxon>
        <taxon>Eubacteriales</taxon>
        <taxon>Eubacteriaceae</taxon>
        <taxon>Irregularibacter</taxon>
    </lineage>
</organism>